<dbReference type="EMBL" id="JANIIK010000047">
    <property type="protein sequence ID" value="KAJ3600993.1"/>
    <property type="molecule type" value="Genomic_DNA"/>
</dbReference>
<dbReference type="AlphaFoldDB" id="A0A9Q0E8G9"/>
<dbReference type="InterPro" id="IPR001781">
    <property type="entry name" value="Znf_LIM"/>
</dbReference>
<keyword evidence="7 16" id="KW-0479">Metal-binding</keyword>
<keyword evidence="13" id="KW-0009">Actin-binding</keyword>
<evidence type="ECO:0000256" key="7">
    <source>
        <dbReference type="ARBA" id="ARBA00022723"/>
    </source>
</evidence>
<dbReference type="GO" id="GO:0006811">
    <property type="term" value="P:monoatomic ion transport"/>
    <property type="evidence" value="ECO:0007669"/>
    <property type="project" value="UniProtKB-KW"/>
</dbReference>
<evidence type="ECO:0000256" key="9">
    <source>
        <dbReference type="ARBA" id="ARBA00022833"/>
    </source>
</evidence>
<evidence type="ECO:0000256" key="14">
    <source>
        <dbReference type="ARBA" id="ARBA00023212"/>
    </source>
</evidence>
<protein>
    <recommendedName>
        <fullName evidence="3">LIM and SH3 domain protein 1</fullName>
    </recommendedName>
</protein>
<keyword evidence="18" id="KW-0732">Signal</keyword>
<keyword evidence="14" id="KW-0206">Cytoskeleton</keyword>
<evidence type="ECO:0000256" key="8">
    <source>
        <dbReference type="ARBA" id="ARBA00022737"/>
    </source>
</evidence>
<feature type="domain" description="LIM zinc-binding" evidence="19">
    <location>
        <begin position="139"/>
        <end position="211"/>
    </location>
</feature>
<keyword evidence="5" id="KW-0963">Cytoplasm</keyword>
<evidence type="ECO:0000256" key="16">
    <source>
        <dbReference type="PROSITE-ProRule" id="PRU00125"/>
    </source>
</evidence>
<dbReference type="Gene3D" id="2.10.110.10">
    <property type="entry name" value="Cysteine Rich Protein"/>
    <property type="match status" value="1"/>
</dbReference>
<feature type="compositionally biased region" description="Basic and acidic residues" evidence="17">
    <location>
        <begin position="56"/>
        <end position="65"/>
    </location>
</feature>
<dbReference type="GO" id="GO:0005938">
    <property type="term" value="C:cell cortex"/>
    <property type="evidence" value="ECO:0007669"/>
    <property type="project" value="UniProtKB-SubCell"/>
</dbReference>
<evidence type="ECO:0000256" key="10">
    <source>
        <dbReference type="ARBA" id="ARBA00022990"/>
    </source>
</evidence>
<sequence length="231" mass="25962">MYFSWVTLMFLGLTGAKVGRVWAQQPTDSAYSGVEQGPMDNATPADGEASEAQRSTPDEDRRSREVHAEDLTIDTLPDNMTHLVIPLSVEQIISSQHPVKAGLSDAFMVVSPSLTSPGARQRTIYEYHRVQIDTAKITNHCAFEFTALPTSSHQTYYPLHTAILDYPGESQYWHKGCFSCEACKMTLNMKNYKGFDKKPYCNAHYPKTNFTCVADTPENLRLKQQSKIQSQ</sequence>
<keyword evidence="12" id="KW-0406">Ion transport</keyword>
<dbReference type="SMART" id="SM00132">
    <property type="entry name" value="LIM"/>
    <property type="match status" value="1"/>
</dbReference>
<dbReference type="GO" id="GO:0046872">
    <property type="term" value="F:metal ion binding"/>
    <property type="evidence" value="ECO:0007669"/>
    <property type="project" value="UniProtKB-KW"/>
</dbReference>
<dbReference type="PANTHER" id="PTHR46218">
    <property type="entry name" value="LASP"/>
    <property type="match status" value="1"/>
</dbReference>
<evidence type="ECO:0000256" key="11">
    <source>
        <dbReference type="ARBA" id="ARBA00023038"/>
    </source>
</evidence>
<keyword evidence="9 16" id="KW-0862">Zinc</keyword>
<comment type="caution">
    <text evidence="20">The sequence shown here is derived from an EMBL/GenBank/DDBJ whole genome shotgun (WGS) entry which is preliminary data.</text>
</comment>
<keyword evidence="10" id="KW-0007">Acetylation</keyword>
<evidence type="ECO:0000256" key="1">
    <source>
        <dbReference type="ARBA" id="ARBA00004245"/>
    </source>
</evidence>
<feature type="signal peptide" evidence="18">
    <location>
        <begin position="1"/>
        <end position="23"/>
    </location>
</feature>
<keyword evidence="11 16" id="KW-0440">LIM domain</keyword>
<evidence type="ECO:0000256" key="6">
    <source>
        <dbReference type="ARBA" id="ARBA00022553"/>
    </source>
</evidence>
<dbReference type="Proteomes" id="UP001148018">
    <property type="component" value="Unassembled WGS sequence"/>
</dbReference>
<dbReference type="OrthoDB" id="191061at2759"/>
<feature type="chain" id="PRO_5040410754" description="LIM and SH3 domain protein 1" evidence="18">
    <location>
        <begin position="24"/>
        <end position="231"/>
    </location>
</feature>
<evidence type="ECO:0000259" key="19">
    <source>
        <dbReference type="PROSITE" id="PS50023"/>
    </source>
</evidence>
<keyword evidence="4" id="KW-0813">Transport</keyword>
<name>A0A9Q0E8G9_9TELE</name>
<evidence type="ECO:0000256" key="18">
    <source>
        <dbReference type="SAM" id="SignalP"/>
    </source>
</evidence>
<evidence type="ECO:0000256" key="15">
    <source>
        <dbReference type="ARBA" id="ARBA00025477"/>
    </source>
</evidence>
<gene>
    <name evidence="20" type="ORF">NHX12_031966</name>
</gene>
<evidence type="ECO:0000313" key="20">
    <source>
        <dbReference type="EMBL" id="KAJ3600993.1"/>
    </source>
</evidence>
<feature type="non-terminal residue" evidence="20">
    <location>
        <position position="1"/>
    </location>
</feature>
<keyword evidence="8" id="KW-0677">Repeat</keyword>
<keyword evidence="6" id="KW-0597">Phosphoprotein</keyword>
<feature type="region of interest" description="Disordered" evidence="17">
    <location>
        <begin position="29"/>
        <end position="65"/>
    </location>
</feature>
<evidence type="ECO:0000256" key="4">
    <source>
        <dbReference type="ARBA" id="ARBA00022448"/>
    </source>
</evidence>
<reference evidence="20" key="1">
    <citation type="submission" date="2022-07" db="EMBL/GenBank/DDBJ databases">
        <title>Chromosome-level genome of Muraenolepis orangiensis.</title>
        <authorList>
            <person name="Kim J."/>
        </authorList>
    </citation>
    <scope>NUCLEOTIDE SEQUENCE</scope>
    <source>
        <strain evidence="20">KU_S4_2022</strain>
        <tissue evidence="20">Muscle</tissue>
    </source>
</reference>
<dbReference type="GO" id="GO:0005856">
    <property type="term" value="C:cytoskeleton"/>
    <property type="evidence" value="ECO:0007669"/>
    <property type="project" value="UniProtKB-SubCell"/>
</dbReference>
<dbReference type="PROSITE" id="PS50023">
    <property type="entry name" value="LIM_DOMAIN_2"/>
    <property type="match status" value="1"/>
</dbReference>
<evidence type="ECO:0000256" key="2">
    <source>
        <dbReference type="ARBA" id="ARBA00004544"/>
    </source>
</evidence>
<dbReference type="InterPro" id="IPR051759">
    <property type="entry name" value="LIM-SH3_domain_protein"/>
</dbReference>
<keyword evidence="21" id="KW-1185">Reference proteome</keyword>
<evidence type="ECO:0000313" key="21">
    <source>
        <dbReference type="Proteomes" id="UP001148018"/>
    </source>
</evidence>
<dbReference type="GO" id="GO:0051015">
    <property type="term" value="F:actin filament binding"/>
    <property type="evidence" value="ECO:0007669"/>
    <property type="project" value="TreeGrafter"/>
</dbReference>
<evidence type="ECO:0000256" key="13">
    <source>
        <dbReference type="ARBA" id="ARBA00023203"/>
    </source>
</evidence>
<proteinExistence type="predicted"/>
<accession>A0A9Q0E8G9</accession>
<dbReference type="Pfam" id="PF00412">
    <property type="entry name" value="LIM"/>
    <property type="match status" value="1"/>
</dbReference>
<dbReference type="GO" id="GO:0005925">
    <property type="term" value="C:focal adhesion"/>
    <property type="evidence" value="ECO:0007669"/>
    <property type="project" value="TreeGrafter"/>
</dbReference>
<evidence type="ECO:0000256" key="17">
    <source>
        <dbReference type="SAM" id="MobiDB-lite"/>
    </source>
</evidence>
<evidence type="ECO:0000256" key="5">
    <source>
        <dbReference type="ARBA" id="ARBA00022490"/>
    </source>
</evidence>
<dbReference type="PANTHER" id="PTHR46218:SF2">
    <property type="entry name" value="LIM AND SH3 DOMAIN PROTEIN 1"/>
    <property type="match status" value="1"/>
</dbReference>
<evidence type="ECO:0000256" key="3">
    <source>
        <dbReference type="ARBA" id="ARBA00020662"/>
    </source>
</evidence>
<evidence type="ECO:0000256" key="12">
    <source>
        <dbReference type="ARBA" id="ARBA00023065"/>
    </source>
</evidence>
<comment type="function">
    <text evidence="15">Plays an important role in the regulation of dynamic actin-based, cytoskeletal activities. Agonist-dependent changes in LASP1 phosphorylation may also serve to regulate actin-associated ion transport activities, not only in the parietal cell but also in certain other F-actin-rich secretory epithelial cell types.</text>
</comment>
<comment type="subcellular location">
    <subcellularLocation>
        <location evidence="2">Cytoplasm</location>
        <location evidence="2">Cell cortex</location>
    </subcellularLocation>
    <subcellularLocation>
        <location evidence="1">Cytoplasm</location>
        <location evidence="1">Cytoskeleton</location>
    </subcellularLocation>
</comment>
<organism evidence="20 21">
    <name type="scientific">Muraenolepis orangiensis</name>
    <name type="common">Patagonian moray cod</name>
    <dbReference type="NCBI Taxonomy" id="630683"/>
    <lineage>
        <taxon>Eukaryota</taxon>
        <taxon>Metazoa</taxon>
        <taxon>Chordata</taxon>
        <taxon>Craniata</taxon>
        <taxon>Vertebrata</taxon>
        <taxon>Euteleostomi</taxon>
        <taxon>Actinopterygii</taxon>
        <taxon>Neopterygii</taxon>
        <taxon>Teleostei</taxon>
        <taxon>Neoteleostei</taxon>
        <taxon>Acanthomorphata</taxon>
        <taxon>Zeiogadaria</taxon>
        <taxon>Gadariae</taxon>
        <taxon>Gadiformes</taxon>
        <taxon>Muraenolepidoidei</taxon>
        <taxon>Muraenolepididae</taxon>
        <taxon>Muraenolepis</taxon>
    </lineage>
</organism>